<evidence type="ECO:0000256" key="1">
    <source>
        <dbReference type="SAM" id="MobiDB-lite"/>
    </source>
</evidence>
<comment type="caution">
    <text evidence="2">The sequence shown here is derived from an EMBL/GenBank/DDBJ whole genome shotgun (WGS) entry which is preliminary data.</text>
</comment>
<gene>
    <name evidence="2" type="ORF">FAUST_7688</name>
</gene>
<reference evidence="2 3" key="1">
    <citation type="submission" date="2020-02" db="EMBL/GenBank/DDBJ databases">
        <title>Identification and distribution of gene clusters putatively required for synthesis of sphingolipid metabolism inhibitors in phylogenetically diverse species of the filamentous fungus Fusarium.</title>
        <authorList>
            <person name="Kim H.-S."/>
            <person name="Busman M."/>
            <person name="Brown D.W."/>
            <person name="Divon H."/>
            <person name="Uhlig S."/>
            <person name="Proctor R.H."/>
        </authorList>
    </citation>
    <scope>NUCLEOTIDE SEQUENCE [LARGE SCALE GENOMIC DNA]</scope>
    <source>
        <strain evidence="2 3">NRRL 2903</strain>
    </source>
</reference>
<feature type="compositionally biased region" description="Basic and acidic residues" evidence="1">
    <location>
        <begin position="46"/>
        <end position="55"/>
    </location>
</feature>
<accession>A0AAN5Z640</accession>
<keyword evidence="3" id="KW-1185">Reference proteome</keyword>
<sequence length="176" mass="20031">MMNDEESRRNETSLVAWWQSHPQRECSFRIQAIGTAQRLDIGVAGPDHEHDPEPKIEEEEDELDTCRTKTSKQSKFQSVAPKAVTDIFQLDSDESETGDEDAMDHAADIAYMQEQPADRVGAPINEPLAHQEGDQIEDSGKEFQTLTYRRLADVEDDHVEEPDPKRACYSLCIERL</sequence>
<evidence type="ECO:0000313" key="3">
    <source>
        <dbReference type="Proteomes" id="UP000537989"/>
    </source>
</evidence>
<evidence type="ECO:0000313" key="2">
    <source>
        <dbReference type="EMBL" id="KAF5234365.1"/>
    </source>
</evidence>
<proteinExistence type="predicted"/>
<dbReference type="EMBL" id="JAAMOD010000233">
    <property type="protein sequence ID" value="KAF5234365.1"/>
    <property type="molecule type" value="Genomic_DNA"/>
</dbReference>
<name>A0AAN5Z640_FUSAU</name>
<dbReference type="AlphaFoldDB" id="A0AAN5Z640"/>
<feature type="region of interest" description="Disordered" evidence="1">
    <location>
        <begin position="42"/>
        <end position="62"/>
    </location>
</feature>
<protein>
    <submittedName>
        <fullName evidence="2">Uncharacterized protein</fullName>
    </submittedName>
</protein>
<dbReference type="Proteomes" id="UP000537989">
    <property type="component" value="Unassembled WGS sequence"/>
</dbReference>
<organism evidence="2 3">
    <name type="scientific">Fusarium austroamericanum</name>
    <dbReference type="NCBI Taxonomy" id="282268"/>
    <lineage>
        <taxon>Eukaryota</taxon>
        <taxon>Fungi</taxon>
        <taxon>Dikarya</taxon>
        <taxon>Ascomycota</taxon>
        <taxon>Pezizomycotina</taxon>
        <taxon>Sordariomycetes</taxon>
        <taxon>Hypocreomycetidae</taxon>
        <taxon>Hypocreales</taxon>
        <taxon>Nectriaceae</taxon>
        <taxon>Fusarium</taxon>
    </lineage>
</organism>